<feature type="transmembrane region" description="Helical" evidence="6">
    <location>
        <begin position="85"/>
        <end position="102"/>
    </location>
</feature>
<dbReference type="InterPro" id="IPR036259">
    <property type="entry name" value="MFS_trans_sf"/>
</dbReference>
<keyword evidence="5 6" id="KW-0472">Membrane</keyword>
<dbReference type="SUPFAM" id="SSF103473">
    <property type="entry name" value="MFS general substrate transporter"/>
    <property type="match status" value="1"/>
</dbReference>
<evidence type="ECO:0000256" key="5">
    <source>
        <dbReference type="ARBA" id="ARBA00023136"/>
    </source>
</evidence>
<feature type="transmembrane region" description="Helical" evidence="6">
    <location>
        <begin position="277"/>
        <end position="295"/>
    </location>
</feature>
<protein>
    <submittedName>
        <fullName evidence="7">MFS family arabinose efflux permease</fullName>
    </submittedName>
</protein>
<evidence type="ECO:0000313" key="7">
    <source>
        <dbReference type="EMBL" id="MDR6510970.1"/>
    </source>
</evidence>
<comment type="subcellular location">
    <subcellularLocation>
        <location evidence="1">Cell membrane</location>
        <topology evidence="1">Multi-pass membrane protein</topology>
    </subcellularLocation>
</comment>
<evidence type="ECO:0000256" key="2">
    <source>
        <dbReference type="ARBA" id="ARBA00022475"/>
    </source>
</evidence>
<keyword evidence="4 6" id="KW-1133">Transmembrane helix</keyword>
<accession>A0ABU1MKU6</accession>
<comment type="caution">
    <text evidence="7">The sequence shown here is derived from an EMBL/GenBank/DDBJ whole genome shotgun (WGS) entry which is preliminary data.</text>
</comment>
<organism evidence="7 8">
    <name type="scientific">Novosphingobium capsulatum</name>
    <dbReference type="NCBI Taxonomy" id="13688"/>
    <lineage>
        <taxon>Bacteria</taxon>
        <taxon>Pseudomonadati</taxon>
        <taxon>Pseudomonadota</taxon>
        <taxon>Alphaproteobacteria</taxon>
        <taxon>Sphingomonadales</taxon>
        <taxon>Sphingomonadaceae</taxon>
        <taxon>Novosphingobium</taxon>
    </lineage>
</organism>
<dbReference type="PANTHER" id="PTHR43124">
    <property type="entry name" value="PURINE EFFLUX PUMP PBUE"/>
    <property type="match status" value="1"/>
</dbReference>
<gene>
    <name evidence="7" type="ORF">J2792_001842</name>
</gene>
<feature type="transmembrane region" description="Helical" evidence="6">
    <location>
        <begin position="51"/>
        <end position="73"/>
    </location>
</feature>
<dbReference type="RefSeq" id="WP_309804972.1">
    <property type="nucleotide sequence ID" value="NZ_JAVDRD010000004.1"/>
</dbReference>
<reference evidence="7 8" key="1">
    <citation type="submission" date="2023-07" db="EMBL/GenBank/DDBJ databases">
        <title>Sorghum-associated microbial communities from plants grown in Nebraska, USA.</title>
        <authorList>
            <person name="Schachtman D."/>
        </authorList>
    </citation>
    <scope>NUCLEOTIDE SEQUENCE [LARGE SCALE GENOMIC DNA]</scope>
    <source>
        <strain evidence="7 8">DS1027</strain>
    </source>
</reference>
<feature type="transmembrane region" description="Helical" evidence="6">
    <location>
        <begin position="364"/>
        <end position="383"/>
    </location>
</feature>
<evidence type="ECO:0000256" key="6">
    <source>
        <dbReference type="SAM" id="Phobius"/>
    </source>
</evidence>
<feature type="transmembrane region" description="Helical" evidence="6">
    <location>
        <begin position="215"/>
        <end position="236"/>
    </location>
</feature>
<evidence type="ECO:0000313" key="8">
    <source>
        <dbReference type="Proteomes" id="UP001184150"/>
    </source>
</evidence>
<feature type="transmembrane region" description="Helical" evidence="6">
    <location>
        <begin position="334"/>
        <end position="358"/>
    </location>
</feature>
<feature type="transmembrane region" description="Helical" evidence="6">
    <location>
        <begin position="144"/>
        <end position="167"/>
    </location>
</feature>
<feature type="transmembrane region" description="Helical" evidence="6">
    <location>
        <begin position="114"/>
        <end position="132"/>
    </location>
</feature>
<sequence length="400" mass="41166">MATSVKRRQAWLLDPPSHRELAAVMAVGTFALVIAGIQPLLFGALVNEGRISAAGLGGAVTVEFLALASGVALASARLQPVHLRLRGLLAAMALIAANVMSMRHAAPLLYVDRGIAGFSAGVLLSIPSLLLARSRNPSKLGAVLMVLQGLVQVAFSALLPLTLMPAWGANGGFLALAGTSTLAAVFVLGVPNRLPAVADDQSDGEPAQKLPPAGALSLLGVVLVYAFVFGFFSYLGQIGTEAHLGSDLIGLVLAVTVAASIVGSLLTAAIAPKVSFFRIYGISVACNAALIVILFQLPGPIGFALCAVCFGVFWGLLMPYQLNFTAEVDPTRRATLLVPGAQALGASLGPLLCALSVTATDSRGALIVAGACLLGFLVIVMGLHARQRRLLSHPELFPST</sequence>
<evidence type="ECO:0000256" key="3">
    <source>
        <dbReference type="ARBA" id="ARBA00022692"/>
    </source>
</evidence>
<evidence type="ECO:0000256" key="4">
    <source>
        <dbReference type="ARBA" id="ARBA00022989"/>
    </source>
</evidence>
<dbReference type="Gene3D" id="1.20.1250.20">
    <property type="entry name" value="MFS general substrate transporter like domains"/>
    <property type="match status" value="1"/>
</dbReference>
<keyword evidence="3 6" id="KW-0812">Transmembrane</keyword>
<dbReference type="Proteomes" id="UP001184150">
    <property type="component" value="Unassembled WGS sequence"/>
</dbReference>
<dbReference type="EMBL" id="JAVDRD010000004">
    <property type="protein sequence ID" value="MDR6510970.1"/>
    <property type="molecule type" value="Genomic_DNA"/>
</dbReference>
<dbReference type="PANTHER" id="PTHR43124:SF10">
    <property type="entry name" value="PURINE EFFLUX PUMP PBUE"/>
    <property type="match status" value="1"/>
</dbReference>
<name>A0ABU1MKU6_9SPHN</name>
<feature type="transmembrane region" description="Helical" evidence="6">
    <location>
        <begin position="173"/>
        <end position="194"/>
    </location>
</feature>
<dbReference type="InterPro" id="IPR050189">
    <property type="entry name" value="MFS_Efflux_Transporters"/>
</dbReference>
<feature type="transmembrane region" description="Helical" evidence="6">
    <location>
        <begin position="21"/>
        <end position="45"/>
    </location>
</feature>
<feature type="transmembrane region" description="Helical" evidence="6">
    <location>
        <begin position="301"/>
        <end position="322"/>
    </location>
</feature>
<keyword evidence="8" id="KW-1185">Reference proteome</keyword>
<keyword evidence="2" id="KW-1003">Cell membrane</keyword>
<feature type="transmembrane region" description="Helical" evidence="6">
    <location>
        <begin position="248"/>
        <end position="270"/>
    </location>
</feature>
<evidence type="ECO:0000256" key="1">
    <source>
        <dbReference type="ARBA" id="ARBA00004651"/>
    </source>
</evidence>
<proteinExistence type="predicted"/>